<sequence>MSRNRFTFIALAALMAIGAQAQASSKAPLTREQVRAEYLQARAEGRLSPTGEVGYVSQVSKSKSSVTRAEVQRDLAVNGPQIMGEGSDVGNSRAALSVRSRADVHAEAAQAVREGTMGGGKL</sequence>
<proteinExistence type="predicted"/>
<dbReference type="Proteomes" id="UP000252884">
    <property type="component" value="Unassembled WGS sequence"/>
</dbReference>
<organism evidence="2 3">
    <name type="scientific">Pseudorhodoferax soli</name>
    <dbReference type="NCBI Taxonomy" id="545864"/>
    <lineage>
        <taxon>Bacteria</taxon>
        <taxon>Pseudomonadati</taxon>
        <taxon>Pseudomonadota</taxon>
        <taxon>Betaproteobacteria</taxon>
        <taxon>Burkholderiales</taxon>
        <taxon>Comamonadaceae</taxon>
    </lineage>
</organism>
<evidence type="ECO:0000256" key="1">
    <source>
        <dbReference type="SAM" id="SignalP"/>
    </source>
</evidence>
<feature type="chain" id="PRO_5016967357" evidence="1">
    <location>
        <begin position="24"/>
        <end position="122"/>
    </location>
</feature>
<keyword evidence="3" id="KW-1185">Reference proteome</keyword>
<protein>
    <submittedName>
        <fullName evidence="2">Uncharacterized protein DUF4148</fullName>
    </submittedName>
</protein>
<gene>
    <name evidence="2" type="ORF">DES41_111135</name>
</gene>
<evidence type="ECO:0000313" key="3">
    <source>
        <dbReference type="Proteomes" id="UP000252884"/>
    </source>
</evidence>
<accession>A0A368XI62</accession>
<dbReference type="EMBL" id="QPJK01000011">
    <property type="protein sequence ID" value="RCW66177.1"/>
    <property type="molecule type" value="Genomic_DNA"/>
</dbReference>
<evidence type="ECO:0000313" key="2">
    <source>
        <dbReference type="EMBL" id="RCW66177.1"/>
    </source>
</evidence>
<dbReference type="AlphaFoldDB" id="A0A368XI62"/>
<reference evidence="2 3" key="1">
    <citation type="submission" date="2018-07" db="EMBL/GenBank/DDBJ databases">
        <title>Genomic Encyclopedia of Type Strains, Phase IV (KMG-IV): sequencing the most valuable type-strain genomes for metagenomic binning, comparative biology and taxonomic classification.</title>
        <authorList>
            <person name="Goeker M."/>
        </authorList>
    </citation>
    <scope>NUCLEOTIDE SEQUENCE [LARGE SCALE GENOMIC DNA]</scope>
    <source>
        <strain evidence="2 3">DSM 21634</strain>
    </source>
</reference>
<dbReference type="Pfam" id="PF13663">
    <property type="entry name" value="DUF4148"/>
    <property type="match status" value="1"/>
</dbReference>
<dbReference type="InterPro" id="IPR025421">
    <property type="entry name" value="DUF4148"/>
</dbReference>
<comment type="caution">
    <text evidence="2">The sequence shown here is derived from an EMBL/GenBank/DDBJ whole genome shotgun (WGS) entry which is preliminary data.</text>
</comment>
<keyword evidence="1" id="KW-0732">Signal</keyword>
<dbReference type="RefSeq" id="WP_170168342.1">
    <property type="nucleotide sequence ID" value="NZ_QPJK01000011.1"/>
</dbReference>
<name>A0A368XI62_9BURK</name>
<feature type="signal peptide" evidence="1">
    <location>
        <begin position="1"/>
        <end position="23"/>
    </location>
</feature>